<evidence type="ECO:0000313" key="1">
    <source>
        <dbReference type="EMBL" id="VDO95974.1"/>
    </source>
</evidence>
<reference evidence="1 2" key="1">
    <citation type="submission" date="2018-11" db="EMBL/GenBank/DDBJ databases">
        <authorList>
            <consortium name="Pathogen Informatics"/>
        </authorList>
    </citation>
    <scope>NUCLEOTIDE SEQUENCE [LARGE SCALE GENOMIC DNA]</scope>
</reference>
<name>A0A183FXT8_HELPZ</name>
<dbReference type="EMBL" id="UZAH01027898">
    <property type="protein sequence ID" value="VDO95974.1"/>
    <property type="molecule type" value="Genomic_DNA"/>
</dbReference>
<dbReference type="Proteomes" id="UP000050761">
    <property type="component" value="Unassembled WGS sequence"/>
</dbReference>
<accession>A0A183FXT8</accession>
<proteinExistence type="predicted"/>
<sequence>MASKKLHETCGLPKDDKKLHEMENDILKMTIKSKQNHLYSLLLKCVPKEQSCERLLPDRLWRRIVVNIYAIAQRAGSWVASSSYMTVSGAGQRSMSEVAGIRLDKDDAAEVPLGGRHGAAKAAAAIMIQDIIAVAAASLPTIPVWAPADREEI</sequence>
<keyword evidence="2" id="KW-1185">Reference proteome</keyword>
<accession>A0A3P8AJH9</accession>
<evidence type="ECO:0000313" key="2">
    <source>
        <dbReference type="Proteomes" id="UP000050761"/>
    </source>
</evidence>
<evidence type="ECO:0000313" key="3">
    <source>
        <dbReference type="WBParaSite" id="HPBE_0001339501-mRNA-1"/>
    </source>
</evidence>
<organism evidence="2 3">
    <name type="scientific">Heligmosomoides polygyrus</name>
    <name type="common">Parasitic roundworm</name>
    <dbReference type="NCBI Taxonomy" id="6339"/>
    <lineage>
        <taxon>Eukaryota</taxon>
        <taxon>Metazoa</taxon>
        <taxon>Ecdysozoa</taxon>
        <taxon>Nematoda</taxon>
        <taxon>Chromadorea</taxon>
        <taxon>Rhabditida</taxon>
        <taxon>Rhabditina</taxon>
        <taxon>Rhabditomorpha</taxon>
        <taxon>Strongyloidea</taxon>
        <taxon>Heligmosomidae</taxon>
        <taxon>Heligmosomoides</taxon>
    </lineage>
</organism>
<dbReference type="AlphaFoldDB" id="A0A183FXT8"/>
<reference evidence="3" key="2">
    <citation type="submission" date="2019-09" db="UniProtKB">
        <authorList>
            <consortium name="WormBaseParasite"/>
        </authorList>
    </citation>
    <scope>IDENTIFICATION</scope>
</reference>
<protein>
    <submittedName>
        <fullName evidence="3">Tyr recombinase domain-containing protein</fullName>
    </submittedName>
</protein>
<gene>
    <name evidence="1" type="ORF">HPBE_LOCUS13396</name>
</gene>
<dbReference type="WBParaSite" id="HPBE_0001339501-mRNA-1">
    <property type="protein sequence ID" value="HPBE_0001339501-mRNA-1"/>
    <property type="gene ID" value="HPBE_0001339501"/>
</dbReference>